<dbReference type="EMBL" id="VCLA01000151">
    <property type="protein sequence ID" value="MQT02370.1"/>
    <property type="molecule type" value="Genomic_DNA"/>
</dbReference>
<dbReference type="RefSeq" id="WP_153524011.1">
    <property type="nucleotide sequence ID" value="NZ_JBEPDZ010000019.1"/>
</dbReference>
<dbReference type="OrthoDB" id="2677885at2"/>
<keyword evidence="1" id="KW-0732">Signal</keyword>
<gene>
    <name evidence="2" type="ORF">FF041_19810</name>
</gene>
<evidence type="ECO:0000313" key="2">
    <source>
        <dbReference type="EMBL" id="MQT02370.1"/>
    </source>
</evidence>
<reference evidence="2 3" key="1">
    <citation type="submission" date="2019-05" db="EMBL/GenBank/DDBJ databases">
        <title>Comparative genomics and metabolomics analyses of clavulanic acid producing Streptomyces species provides insight into specialized metabolism and evolution of beta-lactam biosynthetic gene clusters.</title>
        <authorList>
            <person name="Moore M.A."/>
            <person name="Cruz-Morales P."/>
            <person name="Barona Gomez F."/>
            <person name="Kapil T."/>
        </authorList>
    </citation>
    <scope>NUCLEOTIDE SEQUENCE [LARGE SCALE GENOMIC DNA]</scope>
    <source>
        <strain evidence="2 3">NRRL 5741</strain>
    </source>
</reference>
<keyword evidence="3" id="KW-1185">Reference proteome</keyword>
<name>A0A646KJX2_STRJU</name>
<accession>A0A646KJX2</accession>
<comment type="caution">
    <text evidence="2">The sequence shown here is derived from an EMBL/GenBank/DDBJ whole genome shotgun (WGS) entry which is preliminary data.</text>
</comment>
<feature type="signal peptide" evidence="1">
    <location>
        <begin position="1"/>
        <end position="25"/>
    </location>
</feature>
<dbReference type="Pfam" id="PF03995">
    <property type="entry name" value="Inhibitor_I36"/>
    <property type="match status" value="1"/>
</dbReference>
<organism evidence="2 3">
    <name type="scientific">Streptomyces jumonjinensis</name>
    <dbReference type="NCBI Taxonomy" id="1945"/>
    <lineage>
        <taxon>Bacteria</taxon>
        <taxon>Bacillati</taxon>
        <taxon>Actinomycetota</taxon>
        <taxon>Actinomycetes</taxon>
        <taxon>Kitasatosporales</taxon>
        <taxon>Streptomycetaceae</taxon>
        <taxon>Streptomyces</taxon>
    </lineage>
</organism>
<dbReference type="Gene3D" id="2.60.20.10">
    <property type="entry name" value="Crystallins"/>
    <property type="match status" value="1"/>
</dbReference>
<feature type="chain" id="PRO_5025016486" evidence="1">
    <location>
        <begin position="26"/>
        <end position="129"/>
    </location>
</feature>
<evidence type="ECO:0000256" key="1">
    <source>
        <dbReference type="SAM" id="SignalP"/>
    </source>
</evidence>
<sequence length="129" mass="13355">MKKRITSFVAAAFGAALLVPVTATAAEAVACPSSEFCLYYNSGLGGSHFVAPGDVPDLAGYRFTSSGAGQGQAVKNNAASAHNKTHCNATVYFNSNYGGPSDTFGYMNSGNLVNTYNENASVRFATFCG</sequence>
<protein>
    <submittedName>
        <fullName evidence="2">Peptidase M23</fullName>
    </submittedName>
</protein>
<proteinExistence type="predicted"/>
<evidence type="ECO:0000313" key="3">
    <source>
        <dbReference type="Proteomes" id="UP000419138"/>
    </source>
</evidence>
<dbReference type="AlphaFoldDB" id="A0A646KJX2"/>
<dbReference type="Proteomes" id="UP000419138">
    <property type="component" value="Unassembled WGS sequence"/>
</dbReference>